<dbReference type="RefSeq" id="WP_212217388.1">
    <property type="nucleotide sequence ID" value="NZ_JAGUCO010000018.1"/>
</dbReference>
<evidence type="ECO:0000313" key="7">
    <source>
        <dbReference type="EMBL" id="MBS2100111.1"/>
    </source>
</evidence>
<dbReference type="InterPro" id="IPR004447">
    <property type="entry name" value="Peptidase_S41A"/>
</dbReference>
<dbReference type="SUPFAM" id="SSF50156">
    <property type="entry name" value="PDZ domain-like"/>
    <property type="match status" value="1"/>
</dbReference>
<evidence type="ECO:0000256" key="3">
    <source>
        <dbReference type="ARBA" id="ARBA00022801"/>
    </source>
</evidence>
<organism evidence="7 8">
    <name type="scientific">Carboxylicivirga linearis</name>
    <dbReference type="NCBI Taxonomy" id="1628157"/>
    <lineage>
        <taxon>Bacteria</taxon>
        <taxon>Pseudomonadati</taxon>
        <taxon>Bacteroidota</taxon>
        <taxon>Bacteroidia</taxon>
        <taxon>Marinilabiliales</taxon>
        <taxon>Marinilabiliaceae</taxon>
        <taxon>Carboxylicivirga</taxon>
    </lineage>
</organism>
<sequence length="533" mass="59456">MKLKTGIRKLIIALIVISGGWVSVSIQAQSLDKNLQKLQLTYQLINSLYVDTVNDTNLAEEAIAGMLKSLDPHSVYISADEVAAMNEPLDGSFDGIGIQFNILEDTLMVVTPLIGGPSEKVGIVAGDRIVTIDGDNVAGIGIKNSDVFKYLRGKKGTKVKLAINRKGQVLDFTVVRDKIPIHSVEAAYMADPKTAYIKITRFALTTHKEFLDALNKLEDENYENMIIDLRGNGGGYLKAAIDIADELIGSDKLIVYTQGLNSERREHHAKKRGRFEKGKLVVLMDEGSASASEIVAGAVQDWDRGIVIGRRSFGKGLVQRPFDFPDGSMIRLTIAKYYTPSGRCIQKDYSGGEEEYRYEIGNRYLHGEMANVDSIHFDETLKYETKVSHRTVYGGGGIMPDVFVPMDTTMYSDYYRDLVASGTVNRVILTYVDNNRELLKASYSSYDQFNSDFEVSETLVEELIKEGEEEEIERNDEELAASEKLMMTQLKALIARDLFSTSEYFETINSLSSDYTKALDILSTKKDYAQLLK</sequence>
<keyword evidence="2 5" id="KW-0645">Protease</keyword>
<keyword evidence="4 5" id="KW-0720">Serine protease</keyword>
<protein>
    <submittedName>
        <fullName evidence="7">S41 family peptidase</fullName>
    </submittedName>
</protein>
<dbReference type="PANTHER" id="PTHR32060:SF30">
    <property type="entry name" value="CARBOXY-TERMINAL PROCESSING PROTEASE CTPA"/>
    <property type="match status" value="1"/>
</dbReference>
<accession>A0ABS5K0C0</accession>
<dbReference type="Pfam" id="PF22694">
    <property type="entry name" value="CtpB_N-like"/>
    <property type="match status" value="1"/>
</dbReference>
<dbReference type="Gene3D" id="3.30.750.44">
    <property type="match status" value="1"/>
</dbReference>
<dbReference type="InterPro" id="IPR029045">
    <property type="entry name" value="ClpP/crotonase-like_dom_sf"/>
</dbReference>
<dbReference type="InterPro" id="IPR001478">
    <property type="entry name" value="PDZ"/>
</dbReference>
<keyword evidence="3 5" id="KW-0378">Hydrolase</keyword>
<keyword evidence="8" id="KW-1185">Reference proteome</keyword>
<name>A0ABS5K0C0_9BACT</name>
<feature type="domain" description="PDZ" evidence="6">
    <location>
        <begin position="82"/>
        <end position="178"/>
    </location>
</feature>
<evidence type="ECO:0000259" key="6">
    <source>
        <dbReference type="PROSITE" id="PS50106"/>
    </source>
</evidence>
<dbReference type="Gene3D" id="2.30.42.10">
    <property type="match status" value="1"/>
</dbReference>
<dbReference type="SMART" id="SM00228">
    <property type="entry name" value="PDZ"/>
    <property type="match status" value="1"/>
</dbReference>
<proteinExistence type="inferred from homology"/>
<evidence type="ECO:0000256" key="1">
    <source>
        <dbReference type="ARBA" id="ARBA00009179"/>
    </source>
</evidence>
<dbReference type="CDD" id="cd06782">
    <property type="entry name" value="cpPDZ_CPP-like"/>
    <property type="match status" value="1"/>
</dbReference>
<dbReference type="SMART" id="SM00245">
    <property type="entry name" value="TSPc"/>
    <property type="match status" value="1"/>
</dbReference>
<dbReference type="InterPro" id="IPR036034">
    <property type="entry name" value="PDZ_sf"/>
</dbReference>
<evidence type="ECO:0000313" key="8">
    <source>
        <dbReference type="Proteomes" id="UP000708576"/>
    </source>
</evidence>
<dbReference type="InterPro" id="IPR055210">
    <property type="entry name" value="CtpA/B_N"/>
</dbReference>
<dbReference type="Proteomes" id="UP000708576">
    <property type="component" value="Unassembled WGS sequence"/>
</dbReference>
<evidence type="ECO:0000256" key="2">
    <source>
        <dbReference type="ARBA" id="ARBA00022670"/>
    </source>
</evidence>
<dbReference type="Pfam" id="PF13180">
    <property type="entry name" value="PDZ_2"/>
    <property type="match status" value="1"/>
</dbReference>
<dbReference type="NCBIfam" id="TIGR00225">
    <property type="entry name" value="prc"/>
    <property type="match status" value="1"/>
</dbReference>
<gene>
    <name evidence="7" type="ORF">KEM10_17620</name>
</gene>
<dbReference type="Gene3D" id="3.90.226.10">
    <property type="entry name" value="2-enoyl-CoA Hydratase, Chain A, domain 1"/>
    <property type="match status" value="1"/>
</dbReference>
<reference evidence="7 8" key="1">
    <citation type="journal article" date="2015" name="Int. J. Syst. Evol. Microbiol.">
        <title>Carboxylicivirga linearis sp. nov., isolated from a sea cucumber culture pond.</title>
        <authorList>
            <person name="Wang F.Q."/>
            <person name="Zhou Y.X."/>
            <person name="Lin X.Z."/>
            <person name="Chen G.J."/>
            <person name="Du Z.J."/>
        </authorList>
    </citation>
    <scope>NUCLEOTIDE SEQUENCE [LARGE SCALE GENOMIC DNA]</scope>
    <source>
        <strain evidence="7 8">FB218</strain>
    </source>
</reference>
<dbReference type="SUPFAM" id="SSF52096">
    <property type="entry name" value="ClpP/crotonase"/>
    <property type="match status" value="1"/>
</dbReference>
<dbReference type="EMBL" id="JAGUCO010000018">
    <property type="protein sequence ID" value="MBS2100111.1"/>
    <property type="molecule type" value="Genomic_DNA"/>
</dbReference>
<evidence type="ECO:0000256" key="4">
    <source>
        <dbReference type="ARBA" id="ARBA00022825"/>
    </source>
</evidence>
<dbReference type="InterPro" id="IPR005151">
    <property type="entry name" value="Tail-specific_protease"/>
</dbReference>
<comment type="similarity">
    <text evidence="1 5">Belongs to the peptidase S41A family.</text>
</comment>
<dbReference type="CDD" id="cd07560">
    <property type="entry name" value="Peptidase_S41_CPP"/>
    <property type="match status" value="1"/>
</dbReference>
<dbReference type="Pfam" id="PF03572">
    <property type="entry name" value="Peptidase_S41"/>
    <property type="match status" value="1"/>
</dbReference>
<comment type="caution">
    <text evidence="7">The sequence shown here is derived from an EMBL/GenBank/DDBJ whole genome shotgun (WGS) entry which is preliminary data.</text>
</comment>
<dbReference type="PROSITE" id="PS50106">
    <property type="entry name" value="PDZ"/>
    <property type="match status" value="1"/>
</dbReference>
<evidence type="ECO:0000256" key="5">
    <source>
        <dbReference type="RuleBase" id="RU004404"/>
    </source>
</evidence>
<dbReference type="PANTHER" id="PTHR32060">
    <property type="entry name" value="TAIL-SPECIFIC PROTEASE"/>
    <property type="match status" value="1"/>
</dbReference>